<dbReference type="AlphaFoldDB" id="A0A501W689"/>
<evidence type="ECO:0000256" key="4">
    <source>
        <dbReference type="ARBA" id="ARBA00022989"/>
    </source>
</evidence>
<evidence type="ECO:0000256" key="2">
    <source>
        <dbReference type="ARBA" id="ARBA00022475"/>
    </source>
</evidence>
<comment type="subcellular location">
    <subcellularLocation>
        <location evidence="1">Cell membrane</location>
        <topology evidence="1">Multi-pass membrane protein</topology>
    </subcellularLocation>
</comment>
<dbReference type="Pfam" id="PF03772">
    <property type="entry name" value="Competence"/>
    <property type="match status" value="1"/>
</dbReference>
<feature type="transmembrane region" description="Helical" evidence="6">
    <location>
        <begin position="262"/>
        <end position="282"/>
    </location>
</feature>
<feature type="transmembrane region" description="Helical" evidence="6">
    <location>
        <begin position="514"/>
        <end position="531"/>
    </location>
</feature>
<feature type="domain" description="ComEC/Rec2-related protein" evidence="7">
    <location>
        <begin position="240"/>
        <end position="509"/>
    </location>
</feature>
<keyword evidence="10" id="KW-1185">Reference proteome</keyword>
<evidence type="ECO:0000256" key="1">
    <source>
        <dbReference type="ARBA" id="ARBA00004651"/>
    </source>
</evidence>
<accession>A0A501W689</accession>
<feature type="transmembrane region" description="Helical" evidence="6">
    <location>
        <begin position="421"/>
        <end position="439"/>
    </location>
</feature>
<feature type="transmembrane region" description="Helical" evidence="6">
    <location>
        <begin position="32"/>
        <end position="51"/>
    </location>
</feature>
<keyword evidence="4 6" id="KW-1133">Transmembrane helix</keyword>
<evidence type="ECO:0000313" key="9">
    <source>
        <dbReference type="EMBL" id="TPE44252.1"/>
    </source>
</evidence>
<organism evidence="9 10">
    <name type="scientific">Pontibacter mangrovi</name>
    <dbReference type="NCBI Taxonomy" id="2589816"/>
    <lineage>
        <taxon>Bacteria</taxon>
        <taxon>Pseudomonadati</taxon>
        <taxon>Bacteroidota</taxon>
        <taxon>Cytophagia</taxon>
        <taxon>Cytophagales</taxon>
        <taxon>Hymenobacteraceae</taxon>
        <taxon>Pontibacter</taxon>
    </lineage>
</organism>
<dbReference type="OrthoDB" id="9761531at2"/>
<evidence type="ECO:0000256" key="5">
    <source>
        <dbReference type="ARBA" id="ARBA00023136"/>
    </source>
</evidence>
<dbReference type="GO" id="GO:0005886">
    <property type="term" value="C:plasma membrane"/>
    <property type="evidence" value="ECO:0007669"/>
    <property type="project" value="UniProtKB-SubCell"/>
</dbReference>
<protein>
    <submittedName>
        <fullName evidence="9">ComEC family competence protein</fullName>
    </submittedName>
</protein>
<dbReference type="Pfam" id="PF13567">
    <property type="entry name" value="DUF4131"/>
    <property type="match status" value="1"/>
</dbReference>
<feature type="transmembrane region" description="Helical" evidence="6">
    <location>
        <begin position="338"/>
        <end position="355"/>
    </location>
</feature>
<dbReference type="InterPro" id="IPR025405">
    <property type="entry name" value="DUF4131"/>
</dbReference>
<evidence type="ECO:0000259" key="8">
    <source>
        <dbReference type="Pfam" id="PF13567"/>
    </source>
</evidence>
<gene>
    <name evidence="9" type="ORF">FJM65_08820</name>
</gene>
<proteinExistence type="predicted"/>
<dbReference type="EMBL" id="VFRQ01000004">
    <property type="protein sequence ID" value="TPE44252.1"/>
    <property type="molecule type" value="Genomic_DNA"/>
</dbReference>
<evidence type="ECO:0000256" key="3">
    <source>
        <dbReference type="ARBA" id="ARBA00022692"/>
    </source>
</evidence>
<dbReference type="InterPro" id="IPR052159">
    <property type="entry name" value="Competence_DNA_uptake"/>
</dbReference>
<feature type="transmembrane region" description="Helical" evidence="6">
    <location>
        <begin position="58"/>
        <end position="79"/>
    </location>
</feature>
<feature type="transmembrane region" description="Helical" evidence="6">
    <location>
        <begin position="294"/>
        <end position="310"/>
    </location>
</feature>
<reference evidence="9 10" key="1">
    <citation type="submission" date="2019-06" db="EMBL/GenBank/DDBJ databases">
        <title>A novel bacterium of genus Pontibacter, isolated from marine sediment.</title>
        <authorList>
            <person name="Huang H."/>
            <person name="Mo K."/>
            <person name="Hu Y."/>
        </authorList>
    </citation>
    <scope>NUCLEOTIDE SEQUENCE [LARGE SCALE GENOMIC DNA]</scope>
    <source>
        <strain evidence="9 10">HB172049</strain>
    </source>
</reference>
<dbReference type="RefSeq" id="WP_140621145.1">
    <property type="nucleotide sequence ID" value="NZ_VFRQ01000004.1"/>
</dbReference>
<name>A0A501W689_9BACT</name>
<feature type="domain" description="DUF4131" evidence="8">
    <location>
        <begin position="29"/>
        <end position="194"/>
    </location>
</feature>
<dbReference type="Proteomes" id="UP000316727">
    <property type="component" value="Unassembled WGS sequence"/>
</dbReference>
<keyword evidence="2" id="KW-1003">Cell membrane</keyword>
<evidence type="ECO:0000259" key="7">
    <source>
        <dbReference type="Pfam" id="PF03772"/>
    </source>
</evidence>
<feature type="transmembrane region" description="Helical" evidence="6">
    <location>
        <begin position="446"/>
        <end position="468"/>
    </location>
</feature>
<evidence type="ECO:0000256" key="6">
    <source>
        <dbReference type="SAM" id="Phobius"/>
    </source>
</evidence>
<dbReference type="NCBIfam" id="TIGR00360">
    <property type="entry name" value="ComEC_N-term"/>
    <property type="match status" value="1"/>
</dbReference>
<comment type="caution">
    <text evidence="9">The sequence shown here is derived from an EMBL/GenBank/DDBJ whole genome shotgun (WGS) entry which is preliminary data.</text>
</comment>
<dbReference type="PANTHER" id="PTHR30619:SF1">
    <property type="entry name" value="RECOMBINATION PROTEIN 2"/>
    <property type="match status" value="1"/>
</dbReference>
<feature type="transmembrane region" description="Helical" evidence="6">
    <location>
        <begin position="361"/>
        <end position="381"/>
    </location>
</feature>
<keyword evidence="5 6" id="KW-0472">Membrane</keyword>
<dbReference type="PANTHER" id="PTHR30619">
    <property type="entry name" value="DNA INTERNALIZATION/COMPETENCE PROTEIN COMEC/REC2"/>
    <property type="match status" value="1"/>
</dbReference>
<keyword evidence="3 6" id="KW-0812">Transmembrane</keyword>
<evidence type="ECO:0000313" key="10">
    <source>
        <dbReference type="Proteomes" id="UP000316727"/>
    </source>
</evidence>
<sequence length="700" mass="79006">MLRWAPYPFVRIVLSFIAGIGLYFWLGAQLGQALWLLMAVFSAFVAAAILARKYKSAFATDVAGILALLTFVVLGYVTVHQRTELNQPDHIAHLKAAPSYYKGVVDDYVLQKPGYQSTVLEVEQVQVNGHWQQATGKVQLSVPHDSEKKYELRYGDVLLVKGSPQEVAPPLNPNQFDYKAYLGNKGIYHQHYLQPLQYQKIAADPPNLILYYSILLRRNLDAVLQERVGQKREYAIASALILGVKDELDNSIRQAYADTGTMHVLAVSGLHVGLIYGVLMFLFGRFTATARQRWFGTILVLAALWLYAFVTGLSPSVLRAVLMFSLVAIGMALRRRTVIYNTIAFAALALLYLNPYNLLEVGFQLSFLAVLGIVYLQPRLYGLLAVRSRPLDFLWALFTVALAAQLATFPLGIYYFHQFPVYFWLANILVVPLATWVLFSGVAALAFSWVPGLSWLLFQVHFWLIWLMNEFNLWLQRWPQAILSAIDITAGQTWLLYLIMLAFILFLALKRLRYLALAVGMVAILSGQEMWEQVQQRQQRQLVVYSVRGSTGIGLVQGQQALVLADSALLQKQQSYTFSVQPHLRQLGIAQPKQVPFVSPEAPAVSLPDGNQLLVWQGQRWLILSRPPKLQPKPGFAVDYLMLRQNVRLKPEQLQAYTFSKLVLDGSNAPWYRQRLHQQLDTLGIAYVDVAESGAFVLEL</sequence>
<feature type="transmembrane region" description="Helical" evidence="6">
    <location>
        <begin position="488"/>
        <end position="507"/>
    </location>
</feature>
<dbReference type="InterPro" id="IPR004477">
    <property type="entry name" value="ComEC_N"/>
</dbReference>
<feature type="transmembrane region" description="Helical" evidence="6">
    <location>
        <begin position="393"/>
        <end position="415"/>
    </location>
</feature>
<feature type="transmembrane region" description="Helical" evidence="6">
    <location>
        <begin position="7"/>
        <end position="26"/>
    </location>
</feature>